<evidence type="ECO:0008006" key="3">
    <source>
        <dbReference type="Google" id="ProtNLM"/>
    </source>
</evidence>
<reference evidence="1 2" key="1">
    <citation type="submission" date="2020-03" db="EMBL/GenBank/DDBJ databases">
        <title>Whole genome shotgun sequence of Phytohabitans flavus NBRC 107702.</title>
        <authorList>
            <person name="Komaki H."/>
            <person name="Tamura T."/>
        </authorList>
    </citation>
    <scope>NUCLEOTIDE SEQUENCE [LARGE SCALE GENOMIC DNA]</scope>
    <source>
        <strain evidence="1 2">NBRC 107702</strain>
    </source>
</reference>
<accession>A0A6F8XL12</accession>
<dbReference type="InterPro" id="IPR036894">
    <property type="entry name" value="YbaB-like_sf"/>
</dbReference>
<gene>
    <name evidence="1" type="ORF">Pflav_009120</name>
</gene>
<sequence length="175" mass="18302">MSQEILGKLQRIQQQAEQLSNFVASLQAGAPQGADGYDATEQVRVEVGADGLPTGIRVESGWQDRLGPHAVGQAVVEAFAAAVANGMRAWSDSLAATSWHARAAELDAQGKFPAASNQVAFSPPAVTGSAGRRDPQEVAEDVLRASERLRQQTAAQALVGVGTDVSRNVAVTLSR</sequence>
<evidence type="ECO:0000313" key="2">
    <source>
        <dbReference type="Proteomes" id="UP000502508"/>
    </source>
</evidence>
<dbReference type="Proteomes" id="UP000502508">
    <property type="component" value="Chromosome"/>
</dbReference>
<dbReference type="AlphaFoldDB" id="A0A6F8XL12"/>
<dbReference type="KEGG" id="pfla:Pflav_009120"/>
<protein>
    <recommendedName>
        <fullName evidence="3">YbaB/EbfC DNA-binding family protein</fullName>
    </recommendedName>
</protein>
<keyword evidence="2" id="KW-1185">Reference proteome</keyword>
<dbReference type="EMBL" id="AP022870">
    <property type="protein sequence ID" value="BCB74502.1"/>
    <property type="molecule type" value="Genomic_DNA"/>
</dbReference>
<organism evidence="1 2">
    <name type="scientific">Phytohabitans flavus</name>
    <dbReference type="NCBI Taxonomy" id="1076124"/>
    <lineage>
        <taxon>Bacteria</taxon>
        <taxon>Bacillati</taxon>
        <taxon>Actinomycetota</taxon>
        <taxon>Actinomycetes</taxon>
        <taxon>Micromonosporales</taxon>
        <taxon>Micromonosporaceae</taxon>
    </lineage>
</organism>
<evidence type="ECO:0000313" key="1">
    <source>
        <dbReference type="EMBL" id="BCB74502.1"/>
    </source>
</evidence>
<reference evidence="1 2" key="2">
    <citation type="submission" date="2020-03" db="EMBL/GenBank/DDBJ databases">
        <authorList>
            <person name="Ichikawa N."/>
            <person name="Kimura A."/>
            <person name="Kitahashi Y."/>
            <person name="Uohara A."/>
        </authorList>
    </citation>
    <scope>NUCLEOTIDE SEQUENCE [LARGE SCALE GENOMIC DNA]</scope>
    <source>
        <strain evidence="1 2">NBRC 107702</strain>
    </source>
</reference>
<dbReference type="RefSeq" id="WP_173033909.1">
    <property type="nucleotide sequence ID" value="NZ_AP022870.1"/>
</dbReference>
<dbReference type="Gene3D" id="3.30.1310.10">
    <property type="entry name" value="Nucleoid-associated protein YbaB-like domain"/>
    <property type="match status" value="1"/>
</dbReference>
<proteinExistence type="predicted"/>
<name>A0A6F8XL12_9ACTN</name>